<dbReference type="Proteomes" id="UP001151760">
    <property type="component" value="Unassembled WGS sequence"/>
</dbReference>
<evidence type="ECO:0000256" key="1">
    <source>
        <dbReference type="ARBA" id="ARBA00022670"/>
    </source>
</evidence>
<dbReference type="PANTHER" id="PTHR42648">
    <property type="entry name" value="TRANSPOSASE, PUTATIVE-RELATED"/>
    <property type="match status" value="1"/>
</dbReference>
<gene>
    <name evidence="6" type="ORF">Tco_1079076</name>
</gene>
<keyword evidence="1" id="KW-0378">Hydrolase</keyword>
<proteinExistence type="predicted"/>
<evidence type="ECO:0000259" key="5">
    <source>
        <dbReference type="Pfam" id="PF25597"/>
    </source>
</evidence>
<evidence type="ECO:0000313" key="6">
    <source>
        <dbReference type="EMBL" id="GJT90231.1"/>
    </source>
</evidence>
<dbReference type="Pfam" id="PF25597">
    <property type="entry name" value="SH3_retrovirus"/>
    <property type="match status" value="1"/>
</dbReference>
<protein>
    <submittedName>
        <fullName evidence="6">Retrovirus-related pol polyprotein from transposon TNT 1-94</fullName>
    </submittedName>
</protein>
<feature type="domain" description="GAG-pre-integrase" evidence="3">
    <location>
        <begin position="205"/>
        <end position="275"/>
    </location>
</feature>
<dbReference type="InterPro" id="IPR057670">
    <property type="entry name" value="SH3_retrovirus"/>
</dbReference>
<dbReference type="EMBL" id="BQNB010019903">
    <property type="protein sequence ID" value="GJT90231.1"/>
    <property type="molecule type" value="Genomic_DNA"/>
</dbReference>
<feature type="compositionally biased region" description="Low complexity" evidence="2">
    <location>
        <begin position="391"/>
        <end position="404"/>
    </location>
</feature>
<dbReference type="Pfam" id="PF22936">
    <property type="entry name" value="Pol_BBD"/>
    <property type="match status" value="1"/>
</dbReference>
<dbReference type="Pfam" id="PF13976">
    <property type="entry name" value="gag_pre-integrs"/>
    <property type="match status" value="1"/>
</dbReference>
<reference evidence="6" key="2">
    <citation type="submission" date="2022-01" db="EMBL/GenBank/DDBJ databases">
        <authorList>
            <person name="Yamashiro T."/>
            <person name="Shiraishi A."/>
            <person name="Satake H."/>
            <person name="Nakayama K."/>
        </authorList>
    </citation>
    <scope>NUCLEOTIDE SEQUENCE</scope>
</reference>
<evidence type="ECO:0000259" key="4">
    <source>
        <dbReference type="Pfam" id="PF22936"/>
    </source>
</evidence>
<keyword evidence="1" id="KW-0645">Protease</keyword>
<dbReference type="InterPro" id="IPR039537">
    <property type="entry name" value="Retrotran_Ty1/copia-like"/>
</dbReference>
<reference evidence="6" key="1">
    <citation type="journal article" date="2022" name="Int. J. Mol. Sci.">
        <title>Draft Genome of Tanacetum Coccineum: Genomic Comparison of Closely Related Tanacetum-Family Plants.</title>
        <authorList>
            <person name="Yamashiro T."/>
            <person name="Shiraishi A."/>
            <person name="Nakayama K."/>
            <person name="Satake H."/>
        </authorList>
    </citation>
    <scope>NUCLEOTIDE SEQUENCE</scope>
</reference>
<comment type="caution">
    <text evidence="6">The sequence shown here is derived from an EMBL/GenBank/DDBJ whole genome shotgun (WGS) entry which is preliminary data.</text>
</comment>
<name>A0ABQ5HQS5_9ASTR</name>
<evidence type="ECO:0000256" key="2">
    <source>
        <dbReference type="SAM" id="MobiDB-lite"/>
    </source>
</evidence>
<evidence type="ECO:0000259" key="3">
    <source>
        <dbReference type="Pfam" id="PF13976"/>
    </source>
</evidence>
<feature type="domain" description="Retrovirus-related Pol polyprotein from transposon TNT 1-94-like beta-barrel" evidence="4">
    <location>
        <begin position="102"/>
        <end position="173"/>
    </location>
</feature>
<feature type="region of interest" description="Disordered" evidence="2">
    <location>
        <begin position="391"/>
        <end position="421"/>
    </location>
</feature>
<organism evidence="6 7">
    <name type="scientific">Tanacetum coccineum</name>
    <dbReference type="NCBI Taxonomy" id="301880"/>
    <lineage>
        <taxon>Eukaryota</taxon>
        <taxon>Viridiplantae</taxon>
        <taxon>Streptophyta</taxon>
        <taxon>Embryophyta</taxon>
        <taxon>Tracheophyta</taxon>
        <taxon>Spermatophyta</taxon>
        <taxon>Magnoliopsida</taxon>
        <taxon>eudicotyledons</taxon>
        <taxon>Gunneridae</taxon>
        <taxon>Pentapetalae</taxon>
        <taxon>asterids</taxon>
        <taxon>campanulids</taxon>
        <taxon>Asterales</taxon>
        <taxon>Asteraceae</taxon>
        <taxon>Asteroideae</taxon>
        <taxon>Anthemideae</taxon>
        <taxon>Anthemidinae</taxon>
        <taxon>Tanacetum</taxon>
    </lineage>
</organism>
<sequence length="445" mass="50114">MQKHKVAKSAKQKVKSEWKPTEWIFKTIGLKWTPTGRTFNLVGKPCPLSSSNDTSAIVVPPGHILTNTVIPVDVPYAKLSLRYAHAQESLFKCMIVENFLSYLDSGCSKHMTGHRDKLINFVSKFIGMVRFRNDHFAAIMGYGDLQIGNILISRVYYIEGPGHNLFSVGQFCDSDLEVAFKKHTCFVCNLEGVDRLSGSRGSKIYTISMADMMKSSPICQLSKASKTKSWLWHRRLSHLNFGTINKLAKQGLVKGLPKLKYTKDHLCLACQMGKSKKESHPHKPKPSTNEKLQMLHMDLCGPMQDIGKLQPKANIRIFYSPSNKAYQIYNKRTGQIMETMNLQFDELTQIASEQLSSRTELHDLLLQPMFDEYFKPPSVVSTPISPATLLSPDTAGASSSSSTSIDKDAPSPTKAKPKNYKEAMEESCWIEAIQEEIHEFERLEV</sequence>
<dbReference type="InterPro" id="IPR054722">
    <property type="entry name" value="PolX-like_BBD"/>
</dbReference>
<keyword evidence="7" id="KW-1185">Reference proteome</keyword>
<dbReference type="PANTHER" id="PTHR42648:SF18">
    <property type="entry name" value="RETROTRANSPOSON, UNCLASSIFIED-LIKE PROTEIN"/>
    <property type="match status" value="1"/>
</dbReference>
<accession>A0ABQ5HQS5</accession>
<dbReference type="InterPro" id="IPR025724">
    <property type="entry name" value="GAG-pre-integrase_dom"/>
</dbReference>
<feature type="domain" description="Retroviral polymerase SH3-like" evidence="5">
    <location>
        <begin position="306"/>
        <end position="349"/>
    </location>
</feature>
<evidence type="ECO:0000313" key="7">
    <source>
        <dbReference type="Proteomes" id="UP001151760"/>
    </source>
</evidence>